<feature type="region of interest" description="Disordered" evidence="2">
    <location>
        <begin position="576"/>
        <end position="608"/>
    </location>
</feature>
<keyword evidence="4" id="KW-1185">Reference proteome</keyword>
<proteinExistence type="predicted"/>
<dbReference type="PRINTS" id="PR02062">
    <property type="entry name" value="CENTROSOME78"/>
</dbReference>
<dbReference type="AlphaFoldDB" id="A0AAE1H7G7"/>
<dbReference type="SUPFAM" id="SSF52047">
    <property type="entry name" value="RNI-like"/>
    <property type="match status" value="1"/>
</dbReference>
<accession>A0AAE1H7G7</accession>
<dbReference type="PANTHER" id="PTHR24110:SF3">
    <property type="entry name" value="CENTROSOMAL PROTEIN OF 78 KDA"/>
    <property type="match status" value="1"/>
</dbReference>
<feature type="compositionally biased region" description="Polar residues" evidence="2">
    <location>
        <begin position="576"/>
        <end position="590"/>
    </location>
</feature>
<dbReference type="SMART" id="SM00367">
    <property type="entry name" value="LRR_CC"/>
    <property type="match status" value="3"/>
</dbReference>
<dbReference type="InterPro" id="IPR001611">
    <property type="entry name" value="Leu-rich_rpt"/>
</dbReference>
<dbReference type="SMART" id="SM00368">
    <property type="entry name" value="LRR_RI"/>
    <property type="match status" value="4"/>
</dbReference>
<evidence type="ECO:0000256" key="2">
    <source>
        <dbReference type="SAM" id="MobiDB-lite"/>
    </source>
</evidence>
<dbReference type="Gene3D" id="3.80.10.10">
    <property type="entry name" value="Ribonuclease Inhibitor"/>
    <property type="match status" value="2"/>
</dbReference>
<evidence type="ECO:0000256" key="1">
    <source>
        <dbReference type="SAM" id="Coils"/>
    </source>
</evidence>
<protein>
    <submittedName>
        <fullName evidence="3">Centrosomal protein of 78 kDa</fullName>
    </submittedName>
</protein>
<dbReference type="InterPro" id="IPR026212">
    <property type="entry name" value="Cep78"/>
</dbReference>
<evidence type="ECO:0000313" key="4">
    <source>
        <dbReference type="Proteomes" id="UP001219518"/>
    </source>
</evidence>
<dbReference type="InterPro" id="IPR006553">
    <property type="entry name" value="Leu-rich_rpt_Cys-con_subtyp"/>
</dbReference>
<reference evidence="3" key="2">
    <citation type="journal article" date="2023" name="BMC Genomics">
        <title>Pest status, molecular evolution, and epigenetic factors derived from the genome assembly of Frankliniella fusca, a thysanopteran phytovirus vector.</title>
        <authorList>
            <person name="Catto M.A."/>
            <person name="Labadie P.E."/>
            <person name="Jacobson A.L."/>
            <person name="Kennedy G.G."/>
            <person name="Srinivasan R."/>
            <person name="Hunt B.G."/>
        </authorList>
    </citation>
    <scope>NUCLEOTIDE SEQUENCE</scope>
    <source>
        <strain evidence="3">PL_HMW_Pooled</strain>
    </source>
</reference>
<name>A0AAE1H7G7_9NEOP</name>
<dbReference type="EMBL" id="JAHWGI010000441">
    <property type="protein sequence ID" value="KAK3915571.1"/>
    <property type="molecule type" value="Genomic_DNA"/>
</dbReference>
<dbReference type="GO" id="GO:0005813">
    <property type="term" value="C:centrosome"/>
    <property type="evidence" value="ECO:0007669"/>
    <property type="project" value="TreeGrafter"/>
</dbReference>
<dbReference type="GO" id="GO:0044782">
    <property type="term" value="P:cilium organization"/>
    <property type="evidence" value="ECO:0007669"/>
    <property type="project" value="TreeGrafter"/>
</dbReference>
<reference evidence="3" key="1">
    <citation type="submission" date="2021-07" db="EMBL/GenBank/DDBJ databases">
        <authorList>
            <person name="Catto M.A."/>
            <person name="Jacobson A."/>
            <person name="Kennedy G."/>
            <person name="Labadie P."/>
            <person name="Hunt B.G."/>
            <person name="Srinivasan R."/>
        </authorList>
    </citation>
    <scope>NUCLEOTIDE SEQUENCE</scope>
    <source>
        <strain evidence="3">PL_HMW_Pooled</strain>
        <tissue evidence="3">Head</tissue>
    </source>
</reference>
<comment type="caution">
    <text evidence="3">The sequence shown here is derived from an EMBL/GenBank/DDBJ whole genome shotgun (WGS) entry which is preliminary data.</text>
</comment>
<dbReference type="Pfam" id="PF13516">
    <property type="entry name" value="LRR_6"/>
    <property type="match status" value="1"/>
</dbReference>
<evidence type="ECO:0000313" key="3">
    <source>
        <dbReference type="EMBL" id="KAK3915571.1"/>
    </source>
</evidence>
<dbReference type="Proteomes" id="UP001219518">
    <property type="component" value="Unassembled WGS sequence"/>
</dbReference>
<gene>
    <name evidence="3" type="ORF">KUF71_024714</name>
</gene>
<dbReference type="InterPro" id="IPR032675">
    <property type="entry name" value="LRR_dom_sf"/>
</dbReference>
<feature type="coiled-coil region" evidence="1">
    <location>
        <begin position="494"/>
        <end position="521"/>
    </location>
</feature>
<sequence>PDADLPPPPPPPLPFASRSSRLLSLRQVGFCRSQSSDEAGLGPPMRELVLLELNFLLMMDPMQRCPKKKTSQHGQHDWDGWLCYTELCNVYNTSMIFPIKAHLHKRILDFNGDRVKLDEWRPILRALSLDRSLHFIAIRSKHSCSKVLEHIDSETKCRSVIKRQPVLLTHFIFGKLVTSLSRCLHYNSHLKCLELDGLLLSGEYLHSLLSGLEKSSSLQHLSLHRCPLGDEGCQIVCNSLRNLPNILTVDMSGCNISEKGVHSIAKTLQYQNLNRYGENWKQSLRYRVPDTDVMPGLRRVTLNHNPLIGDAGVIEIVNVLRDDLWLKALDLQNVGLTNVGGVEIVNLLKANKSLSVLDVHNNVHLDESIYESIMNLLASNNLGKPSESRDPSIALRSNTDVQVRDGKAVRLTKSNIIPTTGYTPLPVTKTCSASAVLPKSPVRILDHKKAVKPMLRHQIFAKKTNSVPLNTNRNWEHINASGDGSYAHAIGAKLRELSSKLEEEKYRRLEAEKQNADLALQLQTINQMREGQILMDKNVVKEITEAFAAFNCFVAIFAKRGLPLRVENSSDQISEMLSPNSFSGSVQSEFESGVDEEPDDEKQFALSLSSKGSKEWQVSIRELPASESSCETSSTEIDEQCISSNQKSKNFVGIENYLQAVRKDANLVVPPDPVGESPQSQLQNILNEICQVDFQNFKLKEKLEIDLESCNTSHQRSMSGKCQEMDSDVISPGSGESYLEDEKEKGFSLCVGSNESVYMIAEPTDKNDAEDSWVTESCCSDLPQTPTLTKLV</sequence>
<dbReference type="PANTHER" id="PTHR24110">
    <property type="entry name" value="CENTROSOMAL PROTEIN OF 78 KDA"/>
    <property type="match status" value="1"/>
</dbReference>
<organism evidence="3 4">
    <name type="scientific">Frankliniella fusca</name>
    <dbReference type="NCBI Taxonomy" id="407009"/>
    <lineage>
        <taxon>Eukaryota</taxon>
        <taxon>Metazoa</taxon>
        <taxon>Ecdysozoa</taxon>
        <taxon>Arthropoda</taxon>
        <taxon>Hexapoda</taxon>
        <taxon>Insecta</taxon>
        <taxon>Pterygota</taxon>
        <taxon>Neoptera</taxon>
        <taxon>Paraneoptera</taxon>
        <taxon>Thysanoptera</taxon>
        <taxon>Terebrantia</taxon>
        <taxon>Thripoidea</taxon>
        <taxon>Thripidae</taxon>
        <taxon>Frankliniella</taxon>
    </lineage>
</organism>
<keyword evidence="1" id="KW-0175">Coiled coil</keyword>
<feature type="non-terminal residue" evidence="3">
    <location>
        <position position="792"/>
    </location>
</feature>
<dbReference type="GO" id="GO:0036064">
    <property type="term" value="C:ciliary basal body"/>
    <property type="evidence" value="ECO:0007669"/>
    <property type="project" value="TreeGrafter"/>
</dbReference>